<dbReference type="Proteomes" id="UP000324101">
    <property type="component" value="Chromosome"/>
</dbReference>
<evidence type="ECO:0000313" key="2">
    <source>
        <dbReference type="Proteomes" id="UP000324101"/>
    </source>
</evidence>
<gene>
    <name evidence="1" type="ORF">DEJ51_21405</name>
</gene>
<dbReference type="AlphaFoldDB" id="A0A5P2DUR2"/>
<accession>A0A5P2DUR2</accession>
<protein>
    <submittedName>
        <fullName evidence="1">Uncharacterized protein</fullName>
    </submittedName>
</protein>
<dbReference type="EMBL" id="CP029189">
    <property type="protein sequence ID" value="QES56419.1"/>
    <property type="molecule type" value="Genomic_DNA"/>
</dbReference>
<sequence>MYRVLHCEPCEECVREDWQFIRDGELRWEGFDHCPAYEIYACERGRGVPPPPVRERILAREGAVRLSVGGPCGVPVALLRRVYGLTVAELAAARRTGYRATPVEARYLSAPTP</sequence>
<evidence type="ECO:0000313" key="1">
    <source>
        <dbReference type="EMBL" id="QES56419.1"/>
    </source>
</evidence>
<name>A0A5P2DUR2_STRVZ</name>
<organism evidence="1 2">
    <name type="scientific">Streptomyces venezuelae</name>
    <dbReference type="NCBI Taxonomy" id="54571"/>
    <lineage>
        <taxon>Bacteria</taxon>
        <taxon>Bacillati</taxon>
        <taxon>Actinomycetota</taxon>
        <taxon>Actinomycetes</taxon>
        <taxon>Kitasatosporales</taxon>
        <taxon>Streptomycetaceae</taxon>
        <taxon>Streptomyces</taxon>
    </lineage>
</organism>
<reference evidence="1 2" key="1">
    <citation type="submission" date="2018-05" db="EMBL/GenBank/DDBJ databases">
        <title>Streptomyces venezuelae.</title>
        <authorList>
            <person name="Kim W."/>
            <person name="Lee N."/>
            <person name="Cho B.-K."/>
        </authorList>
    </citation>
    <scope>NUCLEOTIDE SEQUENCE [LARGE SCALE GENOMIC DNA]</scope>
    <source>
        <strain evidence="1 2">ATCC 21018</strain>
    </source>
</reference>
<proteinExistence type="predicted"/>